<accession>F0W7Z4</accession>
<name>F0W7Z4_9STRA</name>
<protein>
    <submittedName>
        <fullName evidence="2">Uncharacterized protein AlNc14C32G2944</fullName>
    </submittedName>
</protein>
<keyword evidence="1" id="KW-0812">Transmembrane</keyword>
<proteinExistence type="predicted"/>
<evidence type="ECO:0000256" key="1">
    <source>
        <dbReference type="SAM" id="Phobius"/>
    </source>
</evidence>
<reference evidence="2" key="2">
    <citation type="submission" date="2011-02" db="EMBL/GenBank/DDBJ databases">
        <authorList>
            <person name="MacLean D."/>
        </authorList>
    </citation>
    <scope>NUCLEOTIDE SEQUENCE</scope>
</reference>
<dbReference type="EMBL" id="FR824077">
    <property type="protein sequence ID" value="CCA17247.1"/>
    <property type="molecule type" value="Genomic_DNA"/>
</dbReference>
<dbReference type="HOGENOM" id="CLU_591194_0_0_1"/>
<sequence length="439" mass="50444">MIISNRIYSIYSQSHNSKTSLPEMILHTVADVVKTLLSFYGSFGYYWIQGGSYEKCPFFRTDLHAKTFVYSMVLLHTLWNQPHYRHSSFRRDLVLNLRNVAVPGTAFPLSLLCYSRIVLFPFLMFVYPILCAIGAFLEAWNANLGLCVKAEKWLQMFRQILVNPQHWFGFWRLNCHLVSLHSWKYSTKNYRMENKWDFLEQCAQENIAVTPFLNTPKTLVVKDRNEEGGLGIFFYQNAVHGGDWILQEKLENSKFIGSLLPKNAPLSTFRIITASKCGLPDQNVFNGDNSIKALSCVFRAGLNDAPTDHKSIMFDVDMETGEILKGSTTTHWYKIGIQHLFKGPFSREHDIIAHPDTGTVITGECIKEMNEMKALVLKAHQTLMKDVPLCGWDVALTDKGAVLLEVNISCNFFRGTFDQKWYFELVDGYFTNCEKKKML</sequence>
<feature type="transmembrane region" description="Helical" evidence="1">
    <location>
        <begin position="117"/>
        <end position="137"/>
    </location>
</feature>
<keyword evidence="1" id="KW-1133">Transmembrane helix</keyword>
<dbReference type="AlphaFoldDB" id="F0W7Z4"/>
<keyword evidence="1" id="KW-0472">Membrane</keyword>
<reference evidence="2" key="1">
    <citation type="journal article" date="2011" name="PLoS Biol.">
        <title>Gene gain and loss during evolution of obligate parasitism in the white rust pathogen of Arabidopsis thaliana.</title>
        <authorList>
            <person name="Kemen E."/>
            <person name="Gardiner A."/>
            <person name="Schultz-Larsen T."/>
            <person name="Kemen A.C."/>
            <person name="Balmuth A.L."/>
            <person name="Robert-Seilaniantz A."/>
            <person name="Bailey K."/>
            <person name="Holub E."/>
            <person name="Studholme D.J."/>
            <person name="Maclean D."/>
            <person name="Jones J.D."/>
        </authorList>
    </citation>
    <scope>NUCLEOTIDE SEQUENCE</scope>
</reference>
<gene>
    <name evidence="2" type="primary">AlNc14C32G2944</name>
    <name evidence="2" type="ORF">ALNC14_033900</name>
</gene>
<evidence type="ECO:0000313" key="2">
    <source>
        <dbReference type="EMBL" id="CCA17247.1"/>
    </source>
</evidence>
<organism evidence="2">
    <name type="scientific">Albugo laibachii Nc14</name>
    <dbReference type="NCBI Taxonomy" id="890382"/>
    <lineage>
        <taxon>Eukaryota</taxon>
        <taxon>Sar</taxon>
        <taxon>Stramenopiles</taxon>
        <taxon>Oomycota</taxon>
        <taxon>Peronosporomycetes</taxon>
        <taxon>Albuginales</taxon>
        <taxon>Albuginaceae</taxon>
        <taxon>Albugo</taxon>
    </lineage>
</organism>